<dbReference type="GO" id="GO:0003677">
    <property type="term" value="F:DNA binding"/>
    <property type="evidence" value="ECO:0007669"/>
    <property type="project" value="UniProtKB-UniRule"/>
</dbReference>
<dbReference type="SUPFAM" id="SSF46894">
    <property type="entry name" value="C-terminal effector domain of the bipartite response regulators"/>
    <property type="match status" value="1"/>
</dbReference>
<dbReference type="InterPro" id="IPR029787">
    <property type="entry name" value="Nucleotide_cyclase"/>
</dbReference>
<name>W4LIM6_9BACT</name>
<evidence type="ECO:0000313" key="5">
    <source>
        <dbReference type="EMBL" id="ETW97570.1"/>
    </source>
</evidence>
<dbReference type="AlphaFoldDB" id="W4LIM6"/>
<dbReference type="SMART" id="SM00862">
    <property type="entry name" value="Trans_reg_C"/>
    <property type="match status" value="1"/>
</dbReference>
<dbReference type="HOGENOM" id="CLU_1313537_0_0_7"/>
<gene>
    <name evidence="5" type="ORF">ETSY2_44405</name>
</gene>
<dbReference type="InterPro" id="IPR036388">
    <property type="entry name" value="WH-like_DNA-bd_sf"/>
</dbReference>
<feature type="domain" description="OmpR/PhoB-type" evidence="4">
    <location>
        <begin position="1"/>
        <end position="98"/>
    </location>
</feature>
<feature type="DNA-binding region" description="OmpR/PhoB-type" evidence="2">
    <location>
        <begin position="1"/>
        <end position="98"/>
    </location>
</feature>
<feature type="region of interest" description="Disordered" evidence="3">
    <location>
        <begin position="104"/>
        <end position="129"/>
    </location>
</feature>
<evidence type="ECO:0000313" key="6">
    <source>
        <dbReference type="Proteomes" id="UP000019140"/>
    </source>
</evidence>
<evidence type="ECO:0000256" key="2">
    <source>
        <dbReference type="PROSITE-ProRule" id="PRU01091"/>
    </source>
</evidence>
<proteinExistence type="predicted"/>
<accession>W4LIM6</accession>
<dbReference type="CDD" id="cd00383">
    <property type="entry name" value="trans_reg_C"/>
    <property type="match status" value="1"/>
</dbReference>
<dbReference type="Proteomes" id="UP000019140">
    <property type="component" value="Unassembled WGS sequence"/>
</dbReference>
<reference evidence="5 6" key="1">
    <citation type="journal article" date="2014" name="Nature">
        <title>An environmental bacterial taxon with a large and distinct metabolic repertoire.</title>
        <authorList>
            <person name="Wilson M.C."/>
            <person name="Mori T."/>
            <person name="Ruckert C."/>
            <person name="Uria A.R."/>
            <person name="Helf M.J."/>
            <person name="Takada K."/>
            <person name="Gernert C."/>
            <person name="Steffens U.A."/>
            <person name="Heycke N."/>
            <person name="Schmitt S."/>
            <person name="Rinke C."/>
            <person name="Helfrich E.J."/>
            <person name="Brachmann A.O."/>
            <person name="Gurgui C."/>
            <person name="Wakimoto T."/>
            <person name="Kracht M."/>
            <person name="Crusemann M."/>
            <person name="Hentschel U."/>
            <person name="Abe I."/>
            <person name="Matsunaga S."/>
            <person name="Kalinowski J."/>
            <person name="Takeyama H."/>
            <person name="Piel J."/>
        </authorList>
    </citation>
    <scope>NUCLEOTIDE SEQUENCE [LARGE SCALE GENOMIC DNA]</scope>
    <source>
        <strain evidence="6">TSY2</strain>
    </source>
</reference>
<dbReference type="EMBL" id="AZHX01002043">
    <property type="protein sequence ID" value="ETW97570.1"/>
    <property type="molecule type" value="Genomic_DNA"/>
</dbReference>
<dbReference type="Gene3D" id="1.10.10.10">
    <property type="entry name" value="Winged helix-like DNA-binding domain superfamily/Winged helix DNA-binding domain"/>
    <property type="match status" value="1"/>
</dbReference>
<keyword evidence="1 2" id="KW-0238">DNA-binding</keyword>
<dbReference type="InterPro" id="IPR016032">
    <property type="entry name" value="Sig_transdc_resp-reg_C-effctor"/>
</dbReference>
<dbReference type="InterPro" id="IPR001867">
    <property type="entry name" value="OmpR/PhoB-type_DNA-bd"/>
</dbReference>
<keyword evidence="6" id="KW-1185">Reference proteome</keyword>
<protein>
    <recommendedName>
        <fullName evidence="4">OmpR/PhoB-type domain-containing protein</fullName>
    </recommendedName>
</protein>
<dbReference type="GO" id="GO:0006355">
    <property type="term" value="P:regulation of DNA-templated transcription"/>
    <property type="evidence" value="ECO:0007669"/>
    <property type="project" value="InterPro"/>
</dbReference>
<organism evidence="5 6">
    <name type="scientific">Candidatus Entotheonella gemina</name>
    <dbReference type="NCBI Taxonomy" id="1429439"/>
    <lineage>
        <taxon>Bacteria</taxon>
        <taxon>Pseudomonadati</taxon>
        <taxon>Nitrospinota/Tectimicrobiota group</taxon>
        <taxon>Candidatus Tectimicrobiota</taxon>
        <taxon>Candidatus Entotheonellia</taxon>
        <taxon>Candidatus Entotheonellales</taxon>
        <taxon>Candidatus Entotheonellaceae</taxon>
        <taxon>Candidatus Entotheonella</taxon>
    </lineage>
</organism>
<dbReference type="PROSITE" id="PS51755">
    <property type="entry name" value="OMPR_PHOB"/>
    <property type="match status" value="1"/>
</dbReference>
<comment type="caution">
    <text evidence="5">The sequence shown here is derived from an EMBL/GenBank/DDBJ whole genome shotgun (WGS) entry which is preliminary data.</text>
</comment>
<dbReference type="SUPFAM" id="SSF55073">
    <property type="entry name" value="Nucleotide cyclase"/>
    <property type="match status" value="1"/>
</dbReference>
<dbReference type="GO" id="GO:0000160">
    <property type="term" value="P:phosphorelay signal transduction system"/>
    <property type="evidence" value="ECO:0007669"/>
    <property type="project" value="InterPro"/>
</dbReference>
<evidence type="ECO:0000256" key="1">
    <source>
        <dbReference type="ARBA" id="ARBA00023125"/>
    </source>
</evidence>
<feature type="compositionally biased region" description="Low complexity" evidence="3">
    <location>
        <begin position="113"/>
        <end position="128"/>
    </location>
</feature>
<dbReference type="Pfam" id="PF00486">
    <property type="entry name" value="Trans_reg_C"/>
    <property type="match status" value="1"/>
</dbReference>
<evidence type="ECO:0000259" key="4">
    <source>
        <dbReference type="PROSITE" id="PS51755"/>
    </source>
</evidence>
<sequence length="209" mass="23768">MRYTFYDCVLETQRKVLFRQGQTFPLRLKVYQVLHYLLVHHDRIVTQQELVTHVWSDTFVTPQAVASVLKAVRQVLGDRGRAPRFIQTVRGQGYRFVAPVTEERSAQREDVTPAELAPTPALAPRTPLSPVPTMLAGTRRQLTVLCCHLREVMHGAESLDPEDWRGVRRLARANCEAVIQQFEGYIAWAVGDVVCWRCGVGLFWLSGVP</sequence>
<evidence type="ECO:0000256" key="3">
    <source>
        <dbReference type="SAM" id="MobiDB-lite"/>
    </source>
</evidence>